<gene>
    <name evidence="1" type="ORF">Mkiyose1413_08330</name>
</gene>
<protein>
    <recommendedName>
        <fullName evidence="3">Phosphoribosyltransferase</fullName>
    </recommendedName>
</protein>
<dbReference type="Gene3D" id="3.40.50.2020">
    <property type="match status" value="1"/>
</dbReference>
<sequence>MGLRRCDVRLRASVDVTAAAHTVVMPGLLDLVLPLQCGGCGEPAVRWCDACARELSVSPGEPLVVSPRVDPGVAVFALGRYRGARRQAILALKERGRGDLVAPLAYALATAVHRLLCWGMVDLPLALVPAPTRRSAARRRGGDPVARIARTAVAGNPDIDVAAVLRMRALVRDSVGLDTSARERNVAGRVLVRGRPPVSEVLVVDDVVTTGATAAESVRVLQAAGVRVAAVLAIAAA</sequence>
<evidence type="ECO:0000313" key="1">
    <source>
        <dbReference type="EMBL" id="GLD28950.1"/>
    </source>
</evidence>
<accession>A0A9P3USZ5</accession>
<evidence type="ECO:0008006" key="3">
    <source>
        <dbReference type="Google" id="ProtNLM"/>
    </source>
</evidence>
<dbReference type="Proteomes" id="UP001064782">
    <property type="component" value="Unassembled WGS sequence"/>
</dbReference>
<organism evidence="1 2">
    <name type="scientific">Mycobacterium kiyosense</name>
    <dbReference type="NCBI Taxonomy" id="2871094"/>
    <lineage>
        <taxon>Bacteria</taxon>
        <taxon>Bacillati</taxon>
        <taxon>Actinomycetota</taxon>
        <taxon>Actinomycetes</taxon>
        <taxon>Mycobacteriales</taxon>
        <taxon>Mycobacteriaceae</taxon>
        <taxon>Mycobacterium</taxon>
    </lineage>
</organism>
<dbReference type="InterPro" id="IPR029057">
    <property type="entry name" value="PRTase-like"/>
</dbReference>
<proteinExistence type="predicted"/>
<dbReference type="EMBL" id="BRZI01000003">
    <property type="protein sequence ID" value="GLD28950.1"/>
    <property type="molecule type" value="Genomic_DNA"/>
</dbReference>
<dbReference type="InterPro" id="IPR051910">
    <property type="entry name" value="ComF/GntX_DNA_util-trans"/>
</dbReference>
<dbReference type="PANTHER" id="PTHR47505:SF1">
    <property type="entry name" value="DNA UTILIZATION PROTEIN YHGH"/>
    <property type="match status" value="1"/>
</dbReference>
<evidence type="ECO:0000313" key="2">
    <source>
        <dbReference type="Proteomes" id="UP001064782"/>
    </source>
</evidence>
<dbReference type="SUPFAM" id="SSF53271">
    <property type="entry name" value="PRTase-like"/>
    <property type="match status" value="1"/>
</dbReference>
<dbReference type="AlphaFoldDB" id="A0A9P3USZ5"/>
<keyword evidence="2" id="KW-1185">Reference proteome</keyword>
<dbReference type="PANTHER" id="PTHR47505">
    <property type="entry name" value="DNA UTILIZATION PROTEIN YHGH"/>
    <property type="match status" value="1"/>
</dbReference>
<reference evidence="1" key="1">
    <citation type="submission" date="2022-08" db="EMBL/GenBank/DDBJ databases">
        <title>Mycobacterium kiyosense sp. nov., scotochromogenic slow-glowing species isolated from respiratory specimens.</title>
        <authorList>
            <person name="Fukano H."/>
            <person name="Kazumi Y."/>
            <person name="Sakagami N."/>
            <person name="Ato M."/>
            <person name="Mitarai S."/>
            <person name="Hoshino Y."/>
        </authorList>
    </citation>
    <scope>NUCLEOTIDE SEQUENCE</scope>
    <source>
        <strain evidence="1">1413</strain>
    </source>
</reference>
<name>A0A9P3USZ5_9MYCO</name>
<comment type="caution">
    <text evidence="1">The sequence shown here is derived from an EMBL/GenBank/DDBJ whole genome shotgun (WGS) entry which is preliminary data.</text>
</comment>